<feature type="transmembrane region" description="Helical" evidence="1">
    <location>
        <begin position="12"/>
        <end position="30"/>
    </location>
</feature>
<proteinExistence type="predicted"/>
<comment type="caution">
    <text evidence="3">The sequence shown here is derived from an EMBL/GenBank/DDBJ whole genome shotgun (WGS) entry which is preliminary data.</text>
</comment>
<evidence type="ECO:0000259" key="2">
    <source>
        <dbReference type="Pfam" id="PF09851"/>
    </source>
</evidence>
<keyword evidence="1" id="KW-0472">Membrane</keyword>
<sequence length="338" mass="36285">MISMIWKWTCRGGAVLVGAFGLLLFAKLIFAKHFDVLAMVVVPFVGVFFLALAYKIWPKQTPLEQRNHRQAKLGKLADMITSPMTELTELAGGIAASAIESAKEIASSAIVQRFKNAGKAASREMAEQREARYNAQQSLERERLRIEALHAKFIDQIKEIATSPLILAKVFSAGELAMKRDEPVYVTQTTNGVCIAVMDARKRFDIPWDDLLGIEATGTGKSTRNAGIVGGGLGVEGAATGILVASALNAISTRTSLDSWLTLRTATNEVVFSVLQSDPREVRGMLARAFAVVGAKSVAKPEGTNGLAAELSVLSKLHADGALTEAEFNSAKAKLLAK</sequence>
<dbReference type="Proteomes" id="UP001379945">
    <property type="component" value="Unassembled WGS sequence"/>
</dbReference>
<evidence type="ECO:0000313" key="3">
    <source>
        <dbReference type="EMBL" id="MEK8047388.1"/>
    </source>
</evidence>
<feature type="transmembrane region" description="Helical" evidence="1">
    <location>
        <begin position="36"/>
        <end position="57"/>
    </location>
</feature>
<name>A0ABU9C6K4_9BURK</name>
<accession>A0ABU9C6K4</accession>
<keyword evidence="1" id="KW-1133">Transmembrane helix</keyword>
<dbReference type="RefSeq" id="WP_341399689.1">
    <property type="nucleotide sequence ID" value="NZ_JBBUTI010000008.1"/>
</dbReference>
<dbReference type="Pfam" id="PF09851">
    <property type="entry name" value="SHOCT"/>
    <property type="match status" value="1"/>
</dbReference>
<evidence type="ECO:0000256" key="1">
    <source>
        <dbReference type="SAM" id="Phobius"/>
    </source>
</evidence>
<keyword evidence="4" id="KW-1185">Reference proteome</keyword>
<dbReference type="EMBL" id="JBBUTI010000008">
    <property type="protein sequence ID" value="MEK8047388.1"/>
    <property type="molecule type" value="Genomic_DNA"/>
</dbReference>
<keyword evidence="1" id="KW-0812">Transmembrane</keyword>
<protein>
    <submittedName>
        <fullName evidence="3">SHOCT domain-containing protein</fullName>
    </submittedName>
</protein>
<evidence type="ECO:0000313" key="4">
    <source>
        <dbReference type="Proteomes" id="UP001379945"/>
    </source>
</evidence>
<organism evidence="3 4">
    <name type="scientific">Ideonella margarita</name>
    <dbReference type="NCBI Taxonomy" id="2984191"/>
    <lineage>
        <taxon>Bacteria</taxon>
        <taxon>Pseudomonadati</taxon>
        <taxon>Pseudomonadota</taxon>
        <taxon>Betaproteobacteria</taxon>
        <taxon>Burkholderiales</taxon>
        <taxon>Sphaerotilaceae</taxon>
        <taxon>Ideonella</taxon>
    </lineage>
</organism>
<dbReference type="InterPro" id="IPR018649">
    <property type="entry name" value="SHOCT"/>
</dbReference>
<gene>
    <name evidence="3" type="ORF">AACH00_13585</name>
</gene>
<reference evidence="3 4" key="1">
    <citation type="submission" date="2024-04" db="EMBL/GenBank/DDBJ databases">
        <title>Novel species of the genus Ideonella isolated from streams.</title>
        <authorList>
            <person name="Lu H."/>
        </authorList>
    </citation>
    <scope>NUCLEOTIDE SEQUENCE [LARGE SCALE GENOMIC DNA]</scope>
    <source>
        <strain evidence="3 4">LYT19W</strain>
    </source>
</reference>
<feature type="domain" description="SHOCT" evidence="2">
    <location>
        <begin position="310"/>
        <end position="336"/>
    </location>
</feature>